<accession>A0A383RPS3</accession>
<organism evidence="1 2">
    <name type="scientific">Pseudomonas reidholzensis</name>
    <dbReference type="NCBI Taxonomy" id="1785162"/>
    <lineage>
        <taxon>Bacteria</taxon>
        <taxon>Pseudomonadati</taxon>
        <taxon>Pseudomonadota</taxon>
        <taxon>Gammaproteobacteria</taxon>
        <taxon>Pseudomonadales</taxon>
        <taxon>Pseudomonadaceae</taxon>
        <taxon>Pseudomonas</taxon>
    </lineage>
</organism>
<proteinExistence type="predicted"/>
<gene>
    <name evidence="1" type="ORF">CCOS865_01317</name>
</gene>
<reference evidence="2" key="1">
    <citation type="submission" date="2018-08" db="EMBL/GenBank/DDBJ databases">
        <authorList>
            <person name="Blom J."/>
        </authorList>
    </citation>
    <scope>NUCLEOTIDE SEQUENCE [LARGE SCALE GENOMIC DNA]</scope>
    <source>
        <strain evidence="2">CCOS 865</strain>
    </source>
</reference>
<dbReference type="RefSeq" id="WP_119139102.1">
    <property type="nucleotide sequence ID" value="NZ_CBCSFL010000009.1"/>
</dbReference>
<dbReference type="AlphaFoldDB" id="A0A383RPS3"/>
<dbReference type="EMBL" id="UNOZ01000007">
    <property type="protein sequence ID" value="SYX89077.1"/>
    <property type="molecule type" value="Genomic_DNA"/>
</dbReference>
<evidence type="ECO:0000313" key="1">
    <source>
        <dbReference type="EMBL" id="SYX89077.1"/>
    </source>
</evidence>
<dbReference type="OrthoDB" id="6904952at2"/>
<sequence>MRTFQDVLTDSQRLKLNALAVWYGILDNRKLRMNAPDEYHEDLLRQADEMDRQGIITWQEWRDLRIRADAAYLRAVAGEDYRPRVR</sequence>
<dbReference type="Proteomes" id="UP000263595">
    <property type="component" value="Unassembled WGS sequence"/>
</dbReference>
<evidence type="ECO:0000313" key="2">
    <source>
        <dbReference type="Proteomes" id="UP000263595"/>
    </source>
</evidence>
<name>A0A383RPS3_9PSED</name>
<protein>
    <submittedName>
        <fullName evidence="1">Uncharacterized protein</fullName>
    </submittedName>
</protein>
<keyword evidence="2" id="KW-1185">Reference proteome</keyword>